<dbReference type="Proteomes" id="UP001058974">
    <property type="component" value="Chromosome 7"/>
</dbReference>
<organism evidence="2 3">
    <name type="scientific">Pisum sativum</name>
    <name type="common">Garden pea</name>
    <name type="synonym">Lathyrus oleraceus</name>
    <dbReference type="NCBI Taxonomy" id="3888"/>
    <lineage>
        <taxon>Eukaryota</taxon>
        <taxon>Viridiplantae</taxon>
        <taxon>Streptophyta</taxon>
        <taxon>Embryophyta</taxon>
        <taxon>Tracheophyta</taxon>
        <taxon>Spermatophyta</taxon>
        <taxon>Magnoliopsida</taxon>
        <taxon>eudicotyledons</taxon>
        <taxon>Gunneridae</taxon>
        <taxon>Pentapetalae</taxon>
        <taxon>rosids</taxon>
        <taxon>fabids</taxon>
        <taxon>Fabales</taxon>
        <taxon>Fabaceae</taxon>
        <taxon>Papilionoideae</taxon>
        <taxon>50 kb inversion clade</taxon>
        <taxon>NPAAA clade</taxon>
        <taxon>Hologalegina</taxon>
        <taxon>IRL clade</taxon>
        <taxon>Fabeae</taxon>
        <taxon>Lathyrus</taxon>
    </lineage>
</organism>
<name>A0A9D4VN46_PEA</name>
<evidence type="ECO:0000256" key="1">
    <source>
        <dbReference type="SAM" id="MobiDB-lite"/>
    </source>
</evidence>
<evidence type="ECO:0000313" key="3">
    <source>
        <dbReference type="Proteomes" id="UP001058974"/>
    </source>
</evidence>
<sequence length="322" mass="37309">MIASAPSDFTEMVNMGMRLEEGVCEGRLPRDEASTSKRYGSSFSKKKDSEKNAISSGRPQIRRNPPPRQHHHHQVSSVIPVFSNQQTAPIQQQQQQYQHQQQQPQQKTNTYNYNNTNNNHQQNFERKKVSFDPIPISYAELYPSLVLKNLIQPRNPPQIPEPLPWWYKPELHCAFHQGAPDHDIENCYPLKYEVQNLMKSGMVSFEDRTPNVKANPLPAHGSSSMNMMDGCPGEFKVFDVRFIRRSFVQMHKDICLVSDCEHDHDGCVVCSVNPRGCDVVKRDIQRLMDEGMIQIVQSRHVDDNVNVIVPVFKQQERLYRRW</sequence>
<evidence type="ECO:0000313" key="2">
    <source>
        <dbReference type="EMBL" id="KAI5387028.1"/>
    </source>
</evidence>
<protein>
    <submittedName>
        <fullName evidence="2">Uncharacterized protein</fullName>
    </submittedName>
</protein>
<dbReference type="PANTHER" id="PTHR32108:SF9">
    <property type="entry name" value="REVERSE TRANSCRIPTASE RNASE H-LIKE DOMAIN-CONTAINING PROTEIN"/>
    <property type="match status" value="1"/>
</dbReference>
<keyword evidence="3" id="KW-1185">Reference proteome</keyword>
<reference evidence="2 3" key="1">
    <citation type="journal article" date="2022" name="Nat. Genet.">
        <title>Improved pea reference genome and pan-genome highlight genomic features and evolutionary characteristics.</title>
        <authorList>
            <person name="Yang T."/>
            <person name="Liu R."/>
            <person name="Luo Y."/>
            <person name="Hu S."/>
            <person name="Wang D."/>
            <person name="Wang C."/>
            <person name="Pandey M.K."/>
            <person name="Ge S."/>
            <person name="Xu Q."/>
            <person name="Li N."/>
            <person name="Li G."/>
            <person name="Huang Y."/>
            <person name="Saxena R.K."/>
            <person name="Ji Y."/>
            <person name="Li M."/>
            <person name="Yan X."/>
            <person name="He Y."/>
            <person name="Liu Y."/>
            <person name="Wang X."/>
            <person name="Xiang C."/>
            <person name="Varshney R.K."/>
            <person name="Ding H."/>
            <person name="Gao S."/>
            <person name="Zong X."/>
        </authorList>
    </citation>
    <scope>NUCLEOTIDE SEQUENCE [LARGE SCALE GENOMIC DNA]</scope>
    <source>
        <strain evidence="2 3">cv. Zhongwan 6</strain>
    </source>
</reference>
<feature type="region of interest" description="Disordered" evidence="1">
    <location>
        <begin position="25"/>
        <end position="118"/>
    </location>
</feature>
<comment type="caution">
    <text evidence="2">The sequence shown here is derived from an EMBL/GenBank/DDBJ whole genome shotgun (WGS) entry which is preliminary data.</text>
</comment>
<feature type="compositionally biased region" description="Low complexity" evidence="1">
    <location>
        <begin position="84"/>
        <end position="118"/>
    </location>
</feature>
<dbReference type="AlphaFoldDB" id="A0A9D4VN46"/>
<dbReference type="EMBL" id="JAMSHJ010000007">
    <property type="protein sequence ID" value="KAI5387028.1"/>
    <property type="molecule type" value="Genomic_DNA"/>
</dbReference>
<dbReference type="PANTHER" id="PTHR32108">
    <property type="entry name" value="DNA-DIRECTED RNA POLYMERASE SUBUNIT ALPHA"/>
    <property type="match status" value="1"/>
</dbReference>
<proteinExistence type="predicted"/>
<dbReference type="Gramene" id="Psat07G0325200-T1">
    <property type="protein sequence ID" value="KAI5387028.1"/>
    <property type="gene ID" value="KIW84_073252"/>
</dbReference>
<accession>A0A9D4VN46</accession>
<gene>
    <name evidence="2" type="ORF">KIW84_073252</name>
</gene>